<dbReference type="NCBIfam" id="TIGR00229">
    <property type="entry name" value="sensory_box"/>
    <property type="match status" value="1"/>
</dbReference>
<dbReference type="Pfam" id="PF13426">
    <property type="entry name" value="PAS_9"/>
    <property type="match status" value="2"/>
</dbReference>
<evidence type="ECO:0000313" key="9">
    <source>
        <dbReference type="EMBL" id="MBB5020792.1"/>
    </source>
</evidence>
<evidence type="ECO:0000256" key="5">
    <source>
        <dbReference type="ARBA" id="ARBA00022777"/>
    </source>
</evidence>
<dbReference type="InterPro" id="IPR003661">
    <property type="entry name" value="HisK_dim/P_dom"/>
</dbReference>
<dbReference type="SUPFAM" id="SSF55785">
    <property type="entry name" value="PYP-like sensor domain (PAS domain)"/>
    <property type="match status" value="2"/>
</dbReference>
<dbReference type="EC" id="2.7.13.3" evidence="2"/>
<feature type="domain" description="Histidine kinase" evidence="8">
    <location>
        <begin position="376"/>
        <end position="591"/>
    </location>
</feature>
<dbReference type="Gene3D" id="3.30.565.10">
    <property type="entry name" value="Histidine kinase-like ATPase, C-terminal domain"/>
    <property type="match status" value="1"/>
</dbReference>
<evidence type="ECO:0000256" key="3">
    <source>
        <dbReference type="ARBA" id="ARBA00022553"/>
    </source>
</evidence>
<dbReference type="SUPFAM" id="SSF47384">
    <property type="entry name" value="Homodimeric domain of signal transducing histidine kinase"/>
    <property type="match status" value="1"/>
</dbReference>
<name>A0A7W8DFV7_9BACT</name>
<keyword evidence="7" id="KW-0732">Signal</keyword>
<accession>A0A7W8DFV7</accession>
<dbReference type="GO" id="GO:0000155">
    <property type="term" value="F:phosphorelay sensor kinase activity"/>
    <property type="evidence" value="ECO:0007669"/>
    <property type="project" value="InterPro"/>
</dbReference>
<dbReference type="Proteomes" id="UP000528322">
    <property type="component" value="Unassembled WGS sequence"/>
</dbReference>
<keyword evidence="6" id="KW-0812">Transmembrane</keyword>
<protein>
    <recommendedName>
        <fullName evidence="2">histidine kinase</fullName>
        <ecNumber evidence="2">2.7.13.3</ecNumber>
    </recommendedName>
</protein>
<dbReference type="CDD" id="cd00130">
    <property type="entry name" value="PAS"/>
    <property type="match status" value="1"/>
</dbReference>
<dbReference type="CDD" id="cd00082">
    <property type="entry name" value="HisKA"/>
    <property type="match status" value="1"/>
</dbReference>
<dbReference type="PANTHER" id="PTHR43304">
    <property type="entry name" value="PHYTOCHROME-LIKE PROTEIN CPH1"/>
    <property type="match status" value="1"/>
</dbReference>
<evidence type="ECO:0000259" key="8">
    <source>
        <dbReference type="PROSITE" id="PS50109"/>
    </source>
</evidence>
<evidence type="ECO:0000313" key="10">
    <source>
        <dbReference type="Proteomes" id="UP000528322"/>
    </source>
</evidence>
<dbReference type="InterPro" id="IPR035965">
    <property type="entry name" value="PAS-like_dom_sf"/>
</dbReference>
<keyword evidence="10" id="KW-1185">Reference proteome</keyword>
<dbReference type="InterPro" id="IPR005467">
    <property type="entry name" value="His_kinase_dom"/>
</dbReference>
<feature type="signal peptide" evidence="7">
    <location>
        <begin position="1"/>
        <end position="22"/>
    </location>
</feature>
<reference evidence="9 10" key="1">
    <citation type="submission" date="2020-08" db="EMBL/GenBank/DDBJ databases">
        <title>Genomic Encyclopedia of Type Strains, Phase IV (KMG-IV): sequencing the most valuable type-strain genomes for metagenomic binning, comparative biology and taxonomic classification.</title>
        <authorList>
            <person name="Goeker M."/>
        </authorList>
    </citation>
    <scope>NUCLEOTIDE SEQUENCE [LARGE SCALE GENOMIC DNA]</scope>
    <source>
        <strain evidence="9 10">DSM 22071</strain>
    </source>
</reference>
<sequence>MSRHQLTLIASLCLCMVLPAFSGSRSDLPAFGHEMFERHGSIMLLIDIESGAILDANQAALDFYGYSYDEMRSMRIQEINTLSASQVERERLLAAREQRNYLVFRHILANGDIRDVEVSSWPIEIQGRTVLFSIIHDITPRVVAEQELLQYQDSLERQVEQRTAALQSHTTLLVSIFTLGSLILLAFVIMLFRMYRKQRMTLQQLARSENYNRVLFDKSRIPLVVMDGITHHYTDANSAAIEIYGLQDKTELLQLTPLDVSARVQYDGQPSRQAAHKHIQKALDTGSCRFEWLHQRSDGTQWDADVYLMRFEHEGHVMLQFSLLDITARKRMEVKLKETLQRMQEQIDEGVERQRQQDELIHEQSRRESLFRLLVNLAHQWRQPLNVAGLLIQNIEYMLESDELDKAMMQDDLRQAMEQLQEISRFISELTDLYEEQGRVEEVNVLSVCQQAIGYIEPAWQAESEIIVDIAPNISLQAVPADLVELFMELVQNAITVAANRNRIPVTVEIRATDLAKTGIEIRCTDNAGGIDNNIISNIFDPYVTSEFKHRGKGMGLYHLQTLVKRRYDGTIQAVNTEEGAQFIVVLRHYCM</sequence>
<evidence type="ECO:0000256" key="6">
    <source>
        <dbReference type="SAM" id="Phobius"/>
    </source>
</evidence>
<keyword evidence="5" id="KW-0418">Kinase</keyword>
<evidence type="ECO:0000256" key="1">
    <source>
        <dbReference type="ARBA" id="ARBA00000085"/>
    </source>
</evidence>
<dbReference type="SMART" id="SM00387">
    <property type="entry name" value="HATPase_c"/>
    <property type="match status" value="1"/>
</dbReference>
<dbReference type="SMART" id="SM00091">
    <property type="entry name" value="PAS"/>
    <property type="match status" value="2"/>
</dbReference>
<dbReference type="AlphaFoldDB" id="A0A7W8DFV7"/>
<gene>
    <name evidence="9" type="ORF">HNR37_000095</name>
</gene>
<evidence type="ECO:0000256" key="7">
    <source>
        <dbReference type="SAM" id="SignalP"/>
    </source>
</evidence>
<dbReference type="InterPro" id="IPR003594">
    <property type="entry name" value="HATPase_dom"/>
</dbReference>
<organism evidence="9 10">
    <name type="scientific">Desulfurispira natronophila</name>
    <dbReference type="NCBI Taxonomy" id="682562"/>
    <lineage>
        <taxon>Bacteria</taxon>
        <taxon>Pseudomonadati</taxon>
        <taxon>Chrysiogenota</taxon>
        <taxon>Chrysiogenia</taxon>
        <taxon>Chrysiogenales</taxon>
        <taxon>Chrysiogenaceae</taxon>
        <taxon>Desulfurispira</taxon>
    </lineage>
</organism>
<proteinExistence type="predicted"/>
<dbReference type="Gene3D" id="3.30.450.20">
    <property type="entry name" value="PAS domain"/>
    <property type="match status" value="2"/>
</dbReference>
<keyword evidence="6" id="KW-1133">Transmembrane helix</keyword>
<dbReference type="Pfam" id="PF02518">
    <property type="entry name" value="HATPase_c"/>
    <property type="match status" value="1"/>
</dbReference>
<dbReference type="Gene3D" id="1.10.287.130">
    <property type="match status" value="1"/>
</dbReference>
<dbReference type="RefSeq" id="WP_183728253.1">
    <property type="nucleotide sequence ID" value="NZ_JACHID010000001.1"/>
</dbReference>
<feature type="transmembrane region" description="Helical" evidence="6">
    <location>
        <begin position="172"/>
        <end position="192"/>
    </location>
</feature>
<keyword evidence="3" id="KW-0597">Phosphoprotein</keyword>
<dbReference type="InterPro" id="IPR000014">
    <property type="entry name" value="PAS"/>
</dbReference>
<keyword evidence="6" id="KW-0472">Membrane</keyword>
<dbReference type="EMBL" id="JACHID010000001">
    <property type="protein sequence ID" value="MBB5020792.1"/>
    <property type="molecule type" value="Genomic_DNA"/>
</dbReference>
<dbReference type="InterPro" id="IPR036097">
    <property type="entry name" value="HisK_dim/P_sf"/>
</dbReference>
<feature type="chain" id="PRO_5031230167" description="histidine kinase" evidence="7">
    <location>
        <begin position="23"/>
        <end position="592"/>
    </location>
</feature>
<dbReference type="PANTHER" id="PTHR43304:SF1">
    <property type="entry name" value="PAC DOMAIN-CONTAINING PROTEIN"/>
    <property type="match status" value="1"/>
</dbReference>
<comment type="caution">
    <text evidence="9">The sequence shown here is derived from an EMBL/GenBank/DDBJ whole genome shotgun (WGS) entry which is preliminary data.</text>
</comment>
<evidence type="ECO:0000256" key="2">
    <source>
        <dbReference type="ARBA" id="ARBA00012438"/>
    </source>
</evidence>
<dbReference type="InterPro" id="IPR036890">
    <property type="entry name" value="HATPase_C_sf"/>
</dbReference>
<comment type="catalytic activity">
    <reaction evidence="1">
        <text>ATP + protein L-histidine = ADP + protein N-phospho-L-histidine.</text>
        <dbReference type="EC" id="2.7.13.3"/>
    </reaction>
</comment>
<evidence type="ECO:0000256" key="4">
    <source>
        <dbReference type="ARBA" id="ARBA00022679"/>
    </source>
</evidence>
<dbReference type="SUPFAM" id="SSF55874">
    <property type="entry name" value="ATPase domain of HSP90 chaperone/DNA topoisomerase II/histidine kinase"/>
    <property type="match status" value="1"/>
</dbReference>
<dbReference type="PROSITE" id="PS50109">
    <property type="entry name" value="HIS_KIN"/>
    <property type="match status" value="1"/>
</dbReference>
<dbReference type="InterPro" id="IPR052162">
    <property type="entry name" value="Sensor_kinase/Photoreceptor"/>
</dbReference>
<keyword evidence="4" id="KW-0808">Transferase</keyword>